<dbReference type="EMBL" id="JAHCVK010000003">
    <property type="protein sequence ID" value="MBT0653487.1"/>
    <property type="molecule type" value="Genomic_DNA"/>
</dbReference>
<gene>
    <name evidence="2" type="ORF">KI810_10505</name>
</gene>
<evidence type="ECO:0000313" key="2">
    <source>
        <dbReference type="EMBL" id="MBT0653487.1"/>
    </source>
</evidence>
<proteinExistence type="predicted"/>
<comment type="caution">
    <text evidence="2">The sequence shown here is derived from an EMBL/GenBank/DDBJ whole genome shotgun (WGS) entry which is preliminary data.</text>
</comment>
<dbReference type="NCBIfam" id="NF045719">
    <property type="entry name" value="GSU3473_fam"/>
    <property type="match status" value="1"/>
</dbReference>
<keyword evidence="3" id="KW-1185">Reference proteome</keyword>
<evidence type="ECO:0000256" key="1">
    <source>
        <dbReference type="SAM" id="MobiDB-lite"/>
    </source>
</evidence>
<evidence type="ECO:0000313" key="3">
    <source>
        <dbReference type="Proteomes" id="UP000756860"/>
    </source>
</evidence>
<feature type="compositionally biased region" description="Basic and acidic residues" evidence="1">
    <location>
        <begin position="56"/>
        <end position="75"/>
    </location>
</feature>
<evidence type="ECO:0008006" key="4">
    <source>
        <dbReference type="Google" id="ProtNLM"/>
    </source>
</evidence>
<accession>A0ABS5SHG3</accession>
<dbReference type="InterPro" id="IPR054686">
    <property type="entry name" value="GSU3473-like"/>
</dbReference>
<name>A0ABS5SHG3_9BACT</name>
<feature type="region of interest" description="Disordered" evidence="1">
    <location>
        <begin position="43"/>
        <end position="84"/>
    </location>
</feature>
<sequence>MDITIMNSRGFIGIVSAADLDGLIRNNEILAFMRSDGWARVGMEPMRKSQQPFAGEGRRAEDRSGNGFSTRKEHYCPSGGGESW</sequence>
<dbReference type="Proteomes" id="UP000756860">
    <property type="component" value="Unassembled WGS sequence"/>
</dbReference>
<protein>
    <recommendedName>
        <fullName evidence="4">CBS domain-containing protein</fullName>
    </recommendedName>
</protein>
<organism evidence="2 3">
    <name type="scientific">Geomobilimonas luticola</name>
    <dbReference type="NCBI Taxonomy" id="1114878"/>
    <lineage>
        <taxon>Bacteria</taxon>
        <taxon>Pseudomonadati</taxon>
        <taxon>Thermodesulfobacteriota</taxon>
        <taxon>Desulfuromonadia</taxon>
        <taxon>Geobacterales</taxon>
        <taxon>Geobacteraceae</taxon>
        <taxon>Geomobilimonas</taxon>
    </lineage>
</organism>
<reference evidence="2 3" key="1">
    <citation type="submission" date="2021-05" db="EMBL/GenBank/DDBJ databases">
        <title>The draft genome of Geobacter luticola JCM 17780.</title>
        <authorList>
            <person name="Xu Z."/>
            <person name="Masuda Y."/>
            <person name="Itoh H."/>
            <person name="Senoo K."/>
        </authorList>
    </citation>
    <scope>NUCLEOTIDE SEQUENCE [LARGE SCALE GENOMIC DNA]</scope>
    <source>
        <strain evidence="2 3">JCM 17780</strain>
    </source>
</reference>
<dbReference type="RefSeq" id="WP_214175480.1">
    <property type="nucleotide sequence ID" value="NZ_JAHCVK010000003.1"/>
</dbReference>